<dbReference type="OrthoDB" id="3447380at2"/>
<keyword evidence="3" id="KW-1185">Reference proteome</keyword>
<evidence type="ECO:0000256" key="1">
    <source>
        <dbReference type="SAM" id="MobiDB-lite"/>
    </source>
</evidence>
<dbReference type="RefSeq" id="WP_090946169.1">
    <property type="nucleotide sequence ID" value="NZ_FNDJ01000036.1"/>
</dbReference>
<feature type="region of interest" description="Disordered" evidence="1">
    <location>
        <begin position="52"/>
        <end position="78"/>
    </location>
</feature>
<proteinExistence type="predicted"/>
<name>A0A1G9QN04_9ACTN</name>
<evidence type="ECO:0000313" key="3">
    <source>
        <dbReference type="Proteomes" id="UP000199202"/>
    </source>
</evidence>
<dbReference type="EMBL" id="FNDJ01000036">
    <property type="protein sequence ID" value="SDM12353.1"/>
    <property type="molecule type" value="Genomic_DNA"/>
</dbReference>
<protein>
    <submittedName>
        <fullName evidence="2">Uncharacterized protein</fullName>
    </submittedName>
</protein>
<accession>A0A1G9QN04</accession>
<dbReference type="AlphaFoldDB" id="A0A1G9QN04"/>
<reference evidence="2 3" key="1">
    <citation type="submission" date="2016-10" db="EMBL/GenBank/DDBJ databases">
        <authorList>
            <person name="de Groot N.N."/>
        </authorList>
    </citation>
    <scope>NUCLEOTIDE SEQUENCE [LARGE SCALE GENOMIC DNA]</scope>
    <source>
        <strain evidence="2 3">CGMCC 4.6533</strain>
    </source>
</reference>
<evidence type="ECO:0000313" key="2">
    <source>
        <dbReference type="EMBL" id="SDM12353.1"/>
    </source>
</evidence>
<organism evidence="2 3">
    <name type="scientific">Nonomuraea jiangxiensis</name>
    <dbReference type="NCBI Taxonomy" id="633440"/>
    <lineage>
        <taxon>Bacteria</taxon>
        <taxon>Bacillati</taxon>
        <taxon>Actinomycetota</taxon>
        <taxon>Actinomycetes</taxon>
        <taxon>Streptosporangiales</taxon>
        <taxon>Streptosporangiaceae</taxon>
        <taxon>Nonomuraea</taxon>
    </lineage>
</organism>
<dbReference type="Proteomes" id="UP000199202">
    <property type="component" value="Unassembled WGS sequence"/>
</dbReference>
<dbReference type="STRING" id="633440.SAMN05421869_13694"/>
<feature type="region of interest" description="Disordered" evidence="1">
    <location>
        <begin position="273"/>
        <end position="311"/>
    </location>
</feature>
<sequence length="341" mass="37382">MSHSPNDTASSPTEPIIQEIDVVPSVVVLGGQSVKVEFHVYLTEPGVVRGRLLEPDGQGADLELEPRDDSDGATDDSAWSAVRVFRPDAPTGRWRLVVELGDEQVEQEFQVRWDRLRVPVRITTNLSSGGIELGDAIEVTGTIEREEKGVWEPFGHQVVSFAYLTFARGDSYTLDQVDADENGHFSALVEPIASGLLWAELELTTEPGPGTRSVAAHITVNDPGVGGEKAYYNGRTFKWPGDGWLRHGVNIHLRADGSDVRREATGRIAIYHSRGSAKPGQGDPGVSARVRGSQDGKGGDTGGGRYSVQTRRPARGRWWRVVYYDADNRRRNPSGWLKDTT</sequence>
<gene>
    <name evidence="2" type="ORF">SAMN05421869_13694</name>
</gene>